<evidence type="ECO:0000256" key="5">
    <source>
        <dbReference type="ARBA" id="ARBA00022884"/>
    </source>
</evidence>
<comment type="similarity">
    <text evidence="2">Belongs to the snRNP Sm proteins family.</text>
</comment>
<dbReference type="PROSITE" id="PS52002">
    <property type="entry name" value="SM"/>
    <property type="match status" value="1"/>
</dbReference>
<keyword evidence="5" id="KW-0694">RNA-binding</keyword>
<sequence>MADRGRGAARGSRGGPGGSSRGRGHGPSSSQASGDKPRREAILDLSKYVNERIRVKFTGGREVTGVLKGYDQLLNLVLDDVEEDVELPQPRKRSLGLAVLRGPTIILLSPVDGSEEIANPFLTQE</sequence>
<dbReference type="EMBL" id="JANVFT010000134">
    <property type="protein sequence ID" value="KAJ4464822.1"/>
    <property type="molecule type" value="Genomic_DNA"/>
</dbReference>
<dbReference type="PANTHER" id="PTHR10553">
    <property type="entry name" value="SMALL NUCLEAR RIBONUCLEOPROTEIN"/>
    <property type="match status" value="1"/>
</dbReference>
<evidence type="ECO:0000256" key="8">
    <source>
        <dbReference type="ARBA" id="ARBA00023274"/>
    </source>
</evidence>
<feature type="domain" description="Sm" evidence="10">
    <location>
        <begin position="40"/>
        <end position="114"/>
    </location>
</feature>
<dbReference type="InterPro" id="IPR010920">
    <property type="entry name" value="LSM_dom_sf"/>
</dbReference>
<dbReference type="InterPro" id="IPR001163">
    <property type="entry name" value="Sm_dom_euk/arc"/>
</dbReference>
<keyword evidence="8" id="KW-0687">Ribonucleoprotein</keyword>
<dbReference type="InterPro" id="IPR017132">
    <property type="entry name" value="Lsm7"/>
</dbReference>
<comment type="caution">
    <text evidence="11">The sequence shown here is derived from an EMBL/GenBank/DDBJ whole genome shotgun (WGS) entry which is preliminary data.</text>
</comment>
<keyword evidence="4" id="KW-0747">Spliceosome</keyword>
<organism evidence="11 12">
    <name type="scientific">Lentinula lateritia</name>
    <dbReference type="NCBI Taxonomy" id="40482"/>
    <lineage>
        <taxon>Eukaryota</taxon>
        <taxon>Fungi</taxon>
        <taxon>Dikarya</taxon>
        <taxon>Basidiomycota</taxon>
        <taxon>Agaricomycotina</taxon>
        <taxon>Agaricomycetes</taxon>
        <taxon>Agaricomycetidae</taxon>
        <taxon>Agaricales</taxon>
        <taxon>Marasmiineae</taxon>
        <taxon>Omphalotaceae</taxon>
        <taxon>Lentinula</taxon>
    </lineage>
</organism>
<dbReference type="SUPFAM" id="SSF50182">
    <property type="entry name" value="Sm-like ribonucleoproteins"/>
    <property type="match status" value="1"/>
</dbReference>
<keyword evidence="7" id="KW-0539">Nucleus</keyword>
<keyword evidence="3" id="KW-0507">mRNA processing</keyword>
<comment type="subcellular location">
    <subcellularLocation>
        <location evidence="1">Nucleus</location>
    </subcellularLocation>
</comment>
<name>A0ABQ8V019_9AGAR</name>
<dbReference type="Pfam" id="PF01423">
    <property type="entry name" value="LSM"/>
    <property type="match status" value="1"/>
</dbReference>
<evidence type="ECO:0000256" key="3">
    <source>
        <dbReference type="ARBA" id="ARBA00022664"/>
    </source>
</evidence>
<dbReference type="CDD" id="cd01729">
    <property type="entry name" value="LSm7"/>
    <property type="match status" value="1"/>
</dbReference>
<evidence type="ECO:0000256" key="6">
    <source>
        <dbReference type="ARBA" id="ARBA00023187"/>
    </source>
</evidence>
<accession>A0ABQ8V019</accession>
<dbReference type="Gene3D" id="2.30.30.100">
    <property type="match status" value="1"/>
</dbReference>
<feature type="compositionally biased region" description="Gly residues" evidence="9">
    <location>
        <begin position="12"/>
        <end position="21"/>
    </location>
</feature>
<dbReference type="Proteomes" id="UP001150217">
    <property type="component" value="Unassembled WGS sequence"/>
</dbReference>
<gene>
    <name evidence="11" type="ORF">C8R41DRAFT_859304</name>
</gene>
<reference evidence="11" key="1">
    <citation type="submission" date="2022-08" db="EMBL/GenBank/DDBJ databases">
        <title>A Global Phylogenomic Analysis of the Shiitake Genus Lentinula.</title>
        <authorList>
            <consortium name="DOE Joint Genome Institute"/>
            <person name="Sierra-Patev S."/>
            <person name="Min B."/>
            <person name="Naranjo-Ortiz M."/>
            <person name="Looney B."/>
            <person name="Konkel Z."/>
            <person name="Slot J.C."/>
            <person name="Sakamoto Y."/>
            <person name="Steenwyk J.L."/>
            <person name="Rokas A."/>
            <person name="Carro J."/>
            <person name="Camarero S."/>
            <person name="Ferreira P."/>
            <person name="Molpeceres G."/>
            <person name="Ruiz-Duenas F.J."/>
            <person name="Serrano A."/>
            <person name="Henrissat B."/>
            <person name="Drula E."/>
            <person name="Hughes K.W."/>
            <person name="Mata J.L."/>
            <person name="Ishikawa N.K."/>
            <person name="Vargas-Isla R."/>
            <person name="Ushijima S."/>
            <person name="Smith C.A."/>
            <person name="Ahrendt S."/>
            <person name="Andreopoulos W."/>
            <person name="He G."/>
            <person name="Labutti K."/>
            <person name="Lipzen A."/>
            <person name="Ng V."/>
            <person name="Riley R."/>
            <person name="Sandor L."/>
            <person name="Barry K."/>
            <person name="Martinez A.T."/>
            <person name="Xiao Y."/>
            <person name="Gibbons J.G."/>
            <person name="Terashima K."/>
            <person name="Grigoriev I.V."/>
            <person name="Hibbett D.S."/>
        </authorList>
    </citation>
    <scope>NUCLEOTIDE SEQUENCE</scope>
    <source>
        <strain evidence="11">RHP3577 ss4</strain>
    </source>
</reference>
<feature type="region of interest" description="Disordered" evidence="9">
    <location>
        <begin position="1"/>
        <end position="40"/>
    </location>
</feature>
<evidence type="ECO:0000256" key="1">
    <source>
        <dbReference type="ARBA" id="ARBA00004123"/>
    </source>
</evidence>
<protein>
    <recommendedName>
        <fullName evidence="10">Sm domain-containing protein</fullName>
    </recommendedName>
</protein>
<evidence type="ECO:0000256" key="4">
    <source>
        <dbReference type="ARBA" id="ARBA00022728"/>
    </source>
</evidence>
<keyword evidence="6" id="KW-0508">mRNA splicing</keyword>
<keyword evidence="12" id="KW-1185">Reference proteome</keyword>
<evidence type="ECO:0000256" key="9">
    <source>
        <dbReference type="SAM" id="MobiDB-lite"/>
    </source>
</evidence>
<evidence type="ECO:0000259" key="10">
    <source>
        <dbReference type="PROSITE" id="PS52002"/>
    </source>
</evidence>
<evidence type="ECO:0000313" key="11">
    <source>
        <dbReference type="EMBL" id="KAJ4464822.1"/>
    </source>
</evidence>
<evidence type="ECO:0000256" key="2">
    <source>
        <dbReference type="ARBA" id="ARBA00006850"/>
    </source>
</evidence>
<proteinExistence type="inferred from homology"/>
<dbReference type="InterPro" id="IPR047575">
    <property type="entry name" value="Sm"/>
</dbReference>
<dbReference type="PANTHER" id="PTHR10553:SF5">
    <property type="entry name" value="U6 SNRNA-ASSOCIATED SM-LIKE PROTEIN LSM7"/>
    <property type="match status" value="1"/>
</dbReference>
<dbReference type="SMART" id="SM00651">
    <property type="entry name" value="Sm"/>
    <property type="match status" value="1"/>
</dbReference>
<evidence type="ECO:0000313" key="12">
    <source>
        <dbReference type="Proteomes" id="UP001150217"/>
    </source>
</evidence>
<evidence type="ECO:0000256" key="7">
    <source>
        <dbReference type="ARBA" id="ARBA00023242"/>
    </source>
</evidence>
<dbReference type="InterPro" id="IPR044641">
    <property type="entry name" value="Lsm7/SmG-like"/>
</dbReference>